<dbReference type="EMBL" id="JAROCY010000018">
    <property type="protein sequence ID" value="MDF8334916.1"/>
    <property type="molecule type" value="Genomic_DNA"/>
</dbReference>
<dbReference type="Pfam" id="PF01177">
    <property type="entry name" value="Asp_Glu_race"/>
    <property type="match status" value="1"/>
</dbReference>
<evidence type="ECO:0000256" key="1">
    <source>
        <dbReference type="ARBA" id="ARBA00038414"/>
    </source>
</evidence>
<accession>A0ABT6CLX3</accession>
<dbReference type="InterPro" id="IPR015942">
    <property type="entry name" value="Asp/Glu/hydantoin_racemase"/>
</dbReference>
<comment type="similarity">
    <text evidence="1">Belongs to the HyuE racemase family.</text>
</comment>
<organism evidence="2 3">
    <name type="scientific">Novosphingobium cyanobacteriorum</name>
    <dbReference type="NCBI Taxonomy" id="3024215"/>
    <lineage>
        <taxon>Bacteria</taxon>
        <taxon>Pseudomonadati</taxon>
        <taxon>Pseudomonadota</taxon>
        <taxon>Alphaproteobacteria</taxon>
        <taxon>Sphingomonadales</taxon>
        <taxon>Sphingomonadaceae</taxon>
        <taxon>Novosphingobium</taxon>
    </lineage>
</organism>
<evidence type="ECO:0000313" key="3">
    <source>
        <dbReference type="Proteomes" id="UP001222770"/>
    </source>
</evidence>
<dbReference type="PANTHER" id="PTHR28047">
    <property type="entry name" value="PROTEIN DCG1"/>
    <property type="match status" value="1"/>
</dbReference>
<dbReference type="PANTHER" id="PTHR28047:SF5">
    <property type="entry name" value="PROTEIN DCG1"/>
    <property type="match status" value="1"/>
</dbReference>
<dbReference type="Gene3D" id="3.40.50.12500">
    <property type="match status" value="1"/>
</dbReference>
<reference evidence="2 3" key="1">
    <citation type="submission" date="2023-03" db="EMBL/GenBank/DDBJ databases">
        <title>Novosphingobium cyanobacteriorum sp. nov., isolated from a eutrophic reservoir during the Microcystis bloom period.</title>
        <authorList>
            <person name="Kang M."/>
            <person name="Le V."/>
            <person name="Ko S.-R."/>
            <person name="Lee S.-A."/>
            <person name="Ahn C.-Y."/>
        </authorList>
    </citation>
    <scope>NUCLEOTIDE SEQUENCE [LARGE SCALE GENOMIC DNA]</scope>
    <source>
        <strain evidence="2 3">HBC54</strain>
    </source>
</reference>
<proteinExistence type="inferred from homology"/>
<dbReference type="RefSeq" id="WP_277279687.1">
    <property type="nucleotide sequence ID" value="NZ_JAROCY010000018.1"/>
</dbReference>
<keyword evidence="3" id="KW-1185">Reference proteome</keyword>
<sequence length="264" mass="28498">MRIWHQSMASLESLGAYGAALEQRLPGLVSPGTEVVIHGVPAESYAGQPPAAVLRYPYAKYLIHNQALSFVAQAEREGFDAVAFATFAEPLLQQCRSIVDIPVTSMVESSLLVGCSLARKIALITLAPENRVRLTEQVERHGLGDRIAGIYPLDPPVTEFVLAAAFNEPQGVVDAFSQTARRAIADGADLIIPAEGVFTEVLAAQKIDRLDGAAVMDCVAVVLAYTEMMVTLRQRCGLGVGRRWDHARPPADLMDRLSGFFGPL</sequence>
<comment type="caution">
    <text evidence="2">The sequence shown here is derived from an EMBL/GenBank/DDBJ whole genome shotgun (WGS) entry which is preliminary data.</text>
</comment>
<protein>
    <submittedName>
        <fullName evidence="2">Aspartate/glutamate racemase family protein</fullName>
    </submittedName>
</protein>
<name>A0ABT6CLX3_9SPHN</name>
<evidence type="ECO:0000313" key="2">
    <source>
        <dbReference type="EMBL" id="MDF8334916.1"/>
    </source>
</evidence>
<gene>
    <name evidence="2" type="ORF">POM99_17040</name>
</gene>
<dbReference type="Proteomes" id="UP001222770">
    <property type="component" value="Unassembled WGS sequence"/>
</dbReference>
<dbReference type="InterPro" id="IPR053714">
    <property type="entry name" value="Iso_Racemase_Enz_sf"/>
</dbReference>
<dbReference type="InterPro" id="IPR052186">
    <property type="entry name" value="Hydantoin_racemase-like"/>
</dbReference>